<keyword evidence="5" id="KW-1185">Reference proteome</keyword>
<dbReference type="OrthoDB" id="660555at2759"/>
<dbReference type="Proteomes" id="UP000612746">
    <property type="component" value="Unassembled WGS sequence"/>
</dbReference>
<dbReference type="SMART" id="SM00325">
    <property type="entry name" value="RhoGEF"/>
    <property type="match status" value="1"/>
</dbReference>
<accession>A0A8H7UN34</accession>
<dbReference type="GO" id="GO:0005085">
    <property type="term" value="F:guanyl-nucleotide exchange factor activity"/>
    <property type="evidence" value="ECO:0007669"/>
    <property type="project" value="InterPro"/>
</dbReference>
<reference evidence="4" key="1">
    <citation type="submission" date="2020-12" db="EMBL/GenBank/DDBJ databases">
        <title>Metabolic potential, ecology and presence of endohyphal bacteria is reflected in genomic diversity of Mucoromycotina.</title>
        <authorList>
            <person name="Muszewska A."/>
            <person name="Okrasinska A."/>
            <person name="Steczkiewicz K."/>
            <person name="Drgas O."/>
            <person name="Orlowska M."/>
            <person name="Perlinska-Lenart U."/>
            <person name="Aleksandrzak-Piekarczyk T."/>
            <person name="Szatraj K."/>
            <person name="Zielenkiewicz U."/>
            <person name="Pilsyk S."/>
            <person name="Malc E."/>
            <person name="Mieczkowski P."/>
            <person name="Kruszewska J.S."/>
            <person name="Biernat P."/>
            <person name="Pawlowska J."/>
        </authorList>
    </citation>
    <scope>NUCLEOTIDE SEQUENCE</scope>
    <source>
        <strain evidence="4">WA0000051536</strain>
    </source>
</reference>
<dbReference type="InterPro" id="IPR051092">
    <property type="entry name" value="FYVE_RhoGEF_PH"/>
</dbReference>
<evidence type="ECO:0000256" key="1">
    <source>
        <dbReference type="SAM" id="Coils"/>
    </source>
</evidence>
<dbReference type="InterPro" id="IPR000219">
    <property type="entry name" value="DH_dom"/>
</dbReference>
<dbReference type="InterPro" id="IPR035899">
    <property type="entry name" value="DBL_dom_sf"/>
</dbReference>
<dbReference type="EMBL" id="JAEPRA010000003">
    <property type="protein sequence ID" value="KAG2187807.1"/>
    <property type="molecule type" value="Genomic_DNA"/>
</dbReference>
<comment type="caution">
    <text evidence="4">The sequence shown here is derived from an EMBL/GenBank/DDBJ whole genome shotgun (WGS) entry which is preliminary data.</text>
</comment>
<evidence type="ECO:0000256" key="2">
    <source>
        <dbReference type="SAM" id="MobiDB-lite"/>
    </source>
</evidence>
<feature type="compositionally biased region" description="Low complexity" evidence="2">
    <location>
        <begin position="748"/>
        <end position="792"/>
    </location>
</feature>
<evidence type="ECO:0000313" key="4">
    <source>
        <dbReference type="EMBL" id="KAG2187807.1"/>
    </source>
</evidence>
<organism evidence="4 5">
    <name type="scientific">Umbelopsis vinacea</name>
    <dbReference type="NCBI Taxonomy" id="44442"/>
    <lineage>
        <taxon>Eukaryota</taxon>
        <taxon>Fungi</taxon>
        <taxon>Fungi incertae sedis</taxon>
        <taxon>Mucoromycota</taxon>
        <taxon>Mucoromycotina</taxon>
        <taxon>Umbelopsidomycetes</taxon>
        <taxon>Umbelopsidales</taxon>
        <taxon>Umbelopsidaceae</taxon>
        <taxon>Umbelopsis</taxon>
    </lineage>
</organism>
<evidence type="ECO:0000259" key="3">
    <source>
        <dbReference type="PROSITE" id="PS50010"/>
    </source>
</evidence>
<feature type="domain" description="DH" evidence="3">
    <location>
        <begin position="118"/>
        <end position="306"/>
    </location>
</feature>
<proteinExistence type="predicted"/>
<dbReference type="Pfam" id="PF00621">
    <property type="entry name" value="RhoGEF"/>
    <property type="match status" value="1"/>
</dbReference>
<dbReference type="AlphaFoldDB" id="A0A8H7UN34"/>
<keyword evidence="1" id="KW-0175">Coiled coil</keyword>
<dbReference type="Gene3D" id="1.20.900.10">
    <property type="entry name" value="Dbl homology (DH) domain"/>
    <property type="match status" value="1"/>
</dbReference>
<feature type="region of interest" description="Disordered" evidence="2">
    <location>
        <begin position="732"/>
        <end position="793"/>
    </location>
</feature>
<dbReference type="PROSITE" id="PS50010">
    <property type="entry name" value="DH_2"/>
    <property type="match status" value="1"/>
</dbReference>
<sequence length="1106" mass="125584">MLPASSNRLSTSEYSDPIKALLDKIERPLAQHVDVLLSEAGRSRTEAYRPRVLGSSWISTSNGLLTHSLLLKEEQEFYQQFINVIGSTTLTAGISSSRTNKYVIEPRIQREYVANDERRSYVIRELIETEENYVKNMNVLSDVFARPLRAYAKDKRNFVLGLYECNSMFMNIEMLVEANKGFLDNLYRWRQPGSNLLFGDICATHMFRCECYSKFLSGVEDAQIINLREQKINPAYRAFLDRAKDHPEAKRQTLHDLLVQPGQRIGRYTMMLKELLKYTSNDHPDYPGLLAALKRAEEIATMADDTNTRLAKTFFNMHKSIENCPVSAISFLVCGVTMYSHTNFFFSFKAPLINQNRHLIRHIDATELDIISRKPLRPVTIFLFTDKVMVVRRPAYNVNGFELCGLVNGPEVIMRTRSSSASGLESFLPKRSDKSKRNSAQEKRLKFKGWVGLEAVELLDGSGDLLPSFMLQTNATSMSAAAAKQPASPTVAANMALENYFLEQPLRLFSTSPPQEEVPITRSQISVHNQKKEEFCKQFHKSKAILNQNDSTLVTYYRMWKEFNLYSNFYDIDRYPAECNKSNTAVLYVDDPNVDVQQCLARMKNLPPVLGIVQVVPDEGFRFSVRSRVALEVARERNVSLKGRDPNADSDHTDFQSIFWSNIIAYGWAAKQQKLMGLQKHLHSKIQRHDSRPRKAKSITTLTKIFNPTVHTGINPQYVAYLNAQSMARTRPISTSGPIPHHSELEVSRSISTSSTVRSNNSVSSRGSYESSTGSEVSDDFVPSDSPVSPASNRLLSMFKRTDELPKEEMLFRVVTPSSSPASQRTISPLGEISALEAHIAQLRVSINRDTETKRQYETQLDEIQSVAGNIDSTIRSISRNSMLSSSTWSSAHTGFSTMASGSSISSVDEEMIRKFDHDDHYSMGNNDVAVAMERLREEFEERWTALAKNCEILGSEVDGLAMQLKEKEKQLADLRADYQDSTDENKILYETFNDELEQILSDSHSDDGLSVRPSHPSPEIQIKRKLKNVLLDRNSWRKRASELSRELNQLREQYGLEERTDISDFSQAFMEGPDMEEDDGVTEYNEEQASLVQILNELKAEVDLK</sequence>
<feature type="coiled-coil region" evidence="1">
    <location>
        <begin position="1034"/>
        <end position="1102"/>
    </location>
</feature>
<gene>
    <name evidence="4" type="ORF">INT44_005497</name>
</gene>
<dbReference type="GO" id="GO:0005737">
    <property type="term" value="C:cytoplasm"/>
    <property type="evidence" value="ECO:0007669"/>
    <property type="project" value="TreeGrafter"/>
</dbReference>
<name>A0A8H7UN34_9FUNG</name>
<dbReference type="SUPFAM" id="SSF48065">
    <property type="entry name" value="DBL homology domain (DH-domain)"/>
    <property type="match status" value="1"/>
</dbReference>
<dbReference type="PANTHER" id="PTHR12673">
    <property type="entry name" value="FACIOGENITAL DYSPLASIA PROTEIN"/>
    <property type="match status" value="1"/>
</dbReference>
<dbReference type="PANTHER" id="PTHR12673:SF159">
    <property type="entry name" value="LD03170P"/>
    <property type="match status" value="1"/>
</dbReference>
<dbReference type="CDD" id="cd00160">
    <property type="entry name" value="RhoGEF"/>
    <property type="match status" value="1"/>
</dbReference>
<protein>
    <recommendedName>
        <fullName evidence="3">DH domain-containing protein</fullName>
    </recommendedName>
</protein>
<feature type="coiled-coil region" evidence="1">
    <location>
        <begin position="958"/>
        <end position="985"/>
    </location>
</feature>
<evidence type="ECO:0000313" key="5">
    <source>
        <dbReference type="Proteomes" id="UP000612746"/>
    </source>
</evidence>